<evidence type="ECO:0000313" key="2">
    <source>
        <dbReference type="EMBL" id="EOB11496.1"/>
    </source>
</evidence>
<keyword evidence="4" id="KW-1185">Reference proteome</keyword>
<sequence length="230" mass="27417">MSKYDNWSSPFFNSLWSDTNETWKEPLEDWRIVGTNPFKRRSKSINDCTTESKKVIPTSTECFYVVEFGSKRLDLACIDYNHLINTDAYVILEADRGEDCGRIIGTATKEDFENLVRKYENIINEVNPKKIYRLATDTDFKTLKRKKELEKAALEFCAIKCKEKSLHMKVVDCEYQWDLNKITFYFDSDDRIDFRELVKELYKIYKTRIWMCSIEKSKNKHLRELVLNKF</sequence>
<evidence type="ECO:0000259" key="1">
    <source>
        <dbReference type="PROSITE" id="PS51411"/>
    </source>
</evidence>
<dbReference type="VEuPathDB" id="MicrosporidiaDB:NBO_1120g0002"/>
<feature type="domain" description="PSP1 C-terminal" evidence="1">
    <location>
        <begin position="129"/>
        <end position="214"/>
    </location>
</feature>
<proteinExistence type="predicted"/>
<dbReference type="NCBIfam" id="NF041131">
    <property type="entry name" value="RicT_YaaT_fam"/>
    <property type="match status" value="1"/>
</dbReference>
<dbReference type="VEuPathDB" id="MicrosporidiaDB:NBO_16g0044"/>
<evidence type="ECO:0000313" key="3">
    <source>
        <dbReference type="EMBL" id="EOB14758.1"/>
    </source>
</evidence>
<dbReference type="OMA" id="EYKIRIW"/>
<accession>R0KLJ8</accession>
<reference evidence="2 4" key="1">
    <citation type="journal article" date="2013" name="BMC Genomics">
        <title>Comparative genomics of parasitic silkworm microsporidia reveal an association between genome expansion and host adaptation.</title>
        <authorList>
            <person name="Pan G."/>
            <person name="Xu J."/>
            <person name="Li T."/>
            <person name="Xia Q."/>
            <person name="Liu S.L."/>
            <person name="Zhang G."/>
            <person name="Li S."/>
            <person name="Li C."/>
            <person name="Liu H."/>
            <person name="Yang L."/>
            <person name="Liu T."/>
            <person name="Zhang X."/>
            <person name="Wu Z."/>
            <person name="Fan W."/>
            <person name="Dang X."/>
            <person name="Xiang H."/>
            <person name="Tao M."/>
            <person name="Li Y."/>
            <person name="Hu J."/>
            <person name="Li Z."/>
            <person name="Lin L."/>
            <person name="Luo J."/>
            <person name="Geng L."/>
            <person name="Wang L."/>
            <person name="Long M."/>
            <person name="Wan Y."/>
            <person name="He N."/>
            <person name="Zhang Z."/>
            <person name="Lu C."/>
            <person name="Keeling P.J."/>
            <person name="Wang J."/>
            <person name="Xiang Z."/>
            <person name="Zhou Z."/>
        </authorList>
    </citation>
    <scope>NUCLEOTIDE SEQUENCE [LARGE SCALE GENOMIC DNA]</scope>
    <source>
        <strain evidence="2">CQ1</strain>
        <strain evidence="4">CQ1 / CVCC 102059</strain>
    </source>
</reference>
<dbReference type="PANTHER" id="PTHR43830">
    <property type="entry name" value="PROTEIN PSP1"/>
    <property type="match status" value="1"/>
</dbReference>
<evidence type="ECO:0000313" key="4">
    <source>
        <dbReference type="Proteomes" id="UP000016927"/>
    </source>
</evidence>
<dbReference type="InterPro" id="IPR007557">
    <property type="entry name" value="PSP1_C"/>
</dbReference>
<organism evidence="2 4">
    <name type="scientific">Nosema bombycis (strain CQ1 / CVCC 102059)</name>
    <name type="common">Microsporidian parasite</name>
    <name type="synonym">Pebrine of silkworm</name>
    <dbReference type="NCBI Taxonomy" id="578461"/>
    <lineage>
        <taxon>Eukaryota</taxon>
        <taxon>Fungi</taxon>
        <taxon>Fungi incertae sedis</taxon>
        <taxon>Microsporidia</taxon>
        <taxon>Nosematidae</taxon>
        <taxon>Nosema</taxon>
    </lineage>
</organism>
<dbReference type="AlphaFoldDB" id="R0KLJ8"/>
<dbReference type="GO" id="GO:0005737">
    <property type="term" value="C:cytoplasm"/>
    <property type="evidence" value="ECO:0007669"/>
    <property type="project" value="TreeGrafter"/>
</dbReference>
<protein>
    <submittedName>
        <fullName evidence="2">Stage 0 sporulation protein yaaT</fullName>
    </submittedName>
</protein>
<dbReference type="PANTHER" id="PTHR43830:SF3">
    <property type="entry name" value="PROTEIN PSP1"/>
    <property type="match status" value="1"/>
</dbReference>
<dbReference type="EMBL" id="KB910027">
    <property type="protein sequence ID" value="EOB11496.1"/>
    <property type="molecule type" value="Genomic_DNA"/>
</dbReference>
<name>R0KLJ8_NOSB1</name>
<dbReference type="Proteomes" id="UP000016927">
    <property type="component" value="Unassembled WGS sequence"/>
</dbReference>
<gene>
    <name evidence="2" type="primary">YAAT</name>
    <name evidence="2" type="ORF">NBO_1120g0002</name>
    <name evidence="3" type="ORF">NBO_16g0044</name>
</gene>
<dbReference type="PROSITE" id="PS51411">
    <property type="entry name" value="PSP1_C"/>
    <property type="match status" value="1"/>
</dbReference>
<dbReference type="HOGENOM" id="CLU_080493_1_0_1"/>
<dbReference type="EMBL" id="KB908924">
    <property type="protein sequence ID" value="EOB14758.1"/>
    <property type="molecule type" value="Genomic_DNA"/>
</dbReference>
<dbReference type="OrthoDB" id="243127at2759"/>
<dbReference type="InterPro" id="IPR047767">
    <property type="entry name" value="PSP1-like"/>
</dbReference>
<dbReference type="Pfam" id="PF04468">
    <property type="entry name" value="PSP1"/>
    <property type="match status" value="1"/>
</dbReference>